<organism evidence="9 10">
    <name type="scientific">Mycena citricolor</name>
    <dbReference type="NCBI Taxonomy" id="2018698"/>
    <lineage>
        <taxon>Eukaryota</taxon>
        <taxon>Fungi</taxon>
        <taxon>Dikarya</taxon>
        <taxon>Basidiomycota</taxon>
        <taxon>Agaricomycotina</taxon>
        <taxon>Agaricomycetes</taxon>
        <taxon>Agaricomycetidae</taxon>
        <taxon>Agaricales</taxon>
        <taxon>Marasmiineae</taxon>
        <taxon>Mycenaceae</taxon>
        <taxon>Mycena</taxon>
    </lineage>
</organism>
<evidence type="ECO:0000256" key="7">
    <source>
        <dbReference type="SAM" id="SignalP"/>
    </source>
</evidence>
<dbReference type="InterPro" id="IPR009038">
    <property type="entry name" value="GOLD_dom"/>
</dbReference>
<feature type="transmembrane region" description="Helical" evidence="6">
    <location>
        <begin position="990"/>
        <end position="1009"/>
    </location>
</feature>
<comment type="caution">
    <text evidence="9">The sequence shown here is derived from an EMBL/GenBank/DDBJ whole genome shotgun (WGS) entry which is preliminary data.</text>
</comment>
<feature type="compositionally biased region" description="Polar residues" evidence="5">
    <location>
        <begin position="1218"/>
        <end position="1232"/>
    </location>
</feature>
<proteinExistence type="inferred from homology"/>
<feature type="transmembrane region" description="Helical" evidence="6">
    <location>
        <begin position="1029"/>
        <end position="1049"/>
    </location>
</feature>
<dbReference type="PROSITE" id="PS50866">
    <property type="entry name" value="GOLD"/>
    <property type="match status" value="1"/>
</dbReference>
<dbReference type="CDD" id="cd08760">
    <property type="entry name" value="Cyt_b561_FRRS1_like"/>
    <property type="match status" value="1"/>
</dbReference>
<feature type="transmembrane region" description="Helical" evidence="6">
    <location>
        <begin position="1061"/>
        <end position="1085"/>
    </location>
</feature>
<gene>
    <name evidence="9" type="ORF">MYCIT1_LOCUS20547</name>
</gene>
<evidence type="ECO:0000313" key="9">
    <source>
        <dbReference type="EMBL" id="CAK5273818.1"/>
    </source>
</evidence>
<dbReference type="InterPro" id="IPR000542">
    <property type="entry name" value="Carn_acyl_trans"/>
</dbReference>
<dbReference type="Pfam" id="PF01105">
    <property type="entry name" value="EMP24_GP25L"/>
    <property type="match status" value="1"/>
</dbReference>
<keyword evidence="3" id="KW-0012">Acyltransferase</keyword>
<keyword evidence="10" id="KW-1185">Reference proteome</keyword>
<feature type="domain" description="GOLD" evidence="8">
    <location>
        <begin position="37"/>
        <end position="130"/>
    </location>
</feature>
<evidence type="ECO:0000256" key="2">
    <source>
        <dbReference type="ARBA" id="ARBA00022679"/>
    </source>
</evidence>
<evidence type="ECO:0000256" key="5">
    <source>
        <dbReference type="SAM" id="MobiDB-lite"/>
    </source>
</evidence>
<dbReference type="Pfam" id="PF00755">
    <property type="entry name" value="Carn_acyltransf"/>
    <property type="match status" value="1"/>
</dbReference>
<feature type="transmembrane region" description="Helical" evidence="6">
    <location>
        <begin position="924"/>
        <end position="946"/>
    </location>
</feature>
<reference evidence="9" key="1">
    <citation type="submission" date="2023-11" db="EMBL/GenBank/DDBJ databases">
        <authorList>
            <person name="De Vega J J."/>
            <person name="De Vega J J."/>
        </authorList>
    </citation>
    <scope>NUCLEOTIDE SEQUENCE</scope>
</reference>
<evidence type="ECO:0000259" key="8">
    <source>
        <dbReference type="PROSITE" id="PS50866"/>
    </source>
</evidence>
<evidence type="ECO:0000256" key="6">
    <source>
        <dbReference type="SAM" id="Phobius"/>
    </source>
</evidence>
<dbReference type="InterPro" id="IPR018825">
    <property type="entry name" value="DUF2427"/>
</dbReference>
<keyword evidence="7" id="KW-0732">Signal</keyword>
<keyword evidence="6" id="KW-0472">Membrane</keyword>
<keyword evidence="6" id="KW-1133">Transmembrane helix</keyword>
<evidence type="ECO:0000256" key="3">
    <source>
        <dbReference type="ARBA" id="ARBA00023315"/>
    </source>
</evidence>
<feature type="transmembrane region" description="Helical" evidence="6">
    <location>
        <begin position="1284"/>
        <end position="1304"/>
    </location>
</feature>
<dbReference type="Gene3D" id="1.20.120.1770">
    <property type="match status" value="1"/>
</dbReference>
<feature type="transmembrane region" description="Helical" evidence="6">
    <location>
        <begin position="952"/>
        <end position="970"/>
    </location>
</feature>
<dbReference type="Gene3D" id="3.30.559.10">
    <property type="entry name" value="Chloramphenicol acetyltransferase-like domain"/>
    <property type="match status" value="1"/>
</dbReference>
<dbReference type="Pfam" id="PF10355">
    <property type="entry name" value="Ytp1"/>
    <property type="match status" value="1"/>
</dbReference>
<feature type="chain" id="PRO_5042142297" description="GOLD domain-containing protein" evidence="7">
    <location>
        <begin position="25"/>
        <end position="1356"/>
    </location>
</feature>
<keyword evidence="6" id="KW-0812">Transmembrane</keyword>
<dbReference type="SMART" id="SM01190">
    <property type="entry name" value="EMP24_GP25L"/>
    <property type="match status" value="1"/>
</dbReference>
<dbReference type="Proteomes" id="UP001295794">
    <property type="component" value="Unassembled WGS sequence"/>
</dbReference>
<dbReference type="Pfam" id="PF10348">
    <property type="entry name" value="DUF2427"/>
    <property type="match status" value="1"/>
</dbReference>
<keyword evidence="2" id="KW-0808">Transferase</keyword>
<dbReference type="PROSITE" id="PS00439">
    <property type="entry name" value="ACYLTRANSF_C_1"/>
    <property type="match status" value="1"/>
</dbReference>
<dbReference type="InterPro" id="IPR018827">
    <property type="entry name" value="YTP1_C"/>
</dbReference>
<accession>A0AAD2Q412</accession>
<name>A0AAD2Q412_9AGAR</name>
<dbReference type="PANTHER" id="PTHR22589:SF107">
    <property type="entry name" value="CHOLINE_CARNITINE ACYLTRANSFERASE DOMAIN-CONTAINING PROTEIN"/>
    <property type="match status" value="1"/>
</dbReference>
<sequence length="1356" mass="151532">MAPRSSLFLSFAFLSLLVFPSASAIKFNLPTSRFPPSKCIWNPAHENALVIVTANVGPGAGQRVDIEIIDSSPQKNVYLSKRNINAETRLAITTHAEGEVGVCFKNHLDKEISQEKAAKMSRVVDLDVDIGAEAVDYNAIANQESLSGLETEMRKLEGLVKEIVDEMGYLKKREERFSDTNVSTQQRVQNFAWFTIVSLAGLGPESRDHDGALLGFIRAIAARSKPLNLPRLPIPTLRQTLDRYLKSLEPFLLEDEARGGTSFSSAYALRVKWANEFESGVGQLCQERLLALDRASPHNWLDDNFWMNKAYLEWRAPLLVNSNWWLAFEDDAMIPAHARESTPGITPWQVRRAAWLVHRLLSFKDGLDKQELYPETTRLGLWLRDSTAKMFNMARIPKPSCDILSKPPSATNPDGLKIYLMIHNWCYAMPIYELGSPSTLIDVGEIERRMRSIVIDVERRLAEGETAFPIGVLTADDRDRWTENLRHLLSLSSKNQKSHRIMCQSLLGVSLDHIAASELSSLTSHLHGTRSTVNNVSNRIFDKTFTLMVDPSTRAGASGEHAPCDALVPSIVAEWALVESVDPSAFESLEPEPFESRAKPDDGWERLDWDVDDQIRSECDGALDRAKAIIEDSDDDVFWFDAYGTDWIKSHLNQSPDAYVQLALQLAYYRVRGQFTATYETALTRMFKRGRTETIRSLTRQSRAWVLGMVDDNASVRALSLQCNALQQSAQPQTRRNLLHDALHAHSTLTREAMTGRGVDRHLLGLRLMLRPLGGEQAPLFEDELFQRSQTWKLSTSGLSAGNLFKGTGFGASYDDGYGINYLAAPDMIKFGIESKVSSPHTSTEKFKDASYPIITKHRRTPIGTSRFSLQPRLRPNWASNMASRHTFAFTVLTLSACFSAVWAHKHHNELSEEERNKPVDAILWIHIFLQAAVWGVLFPVGMVLGITRSRWHVPLQSAGIVLTAGGYILGHSHKGRPFLPSAHGSFADIVLIPLAAQIVLGVYLKLHIHEGTTLRVWAVRLHGIVGKSYPIFGWTQMLFGAIAFRGYCRGGHLPQCLAHYIMGSGFIAYAVIMVIILLVGEAWVRRSGRSPEWWDSWVIMVWGVVNTFTEHRGSNWSVKDMQHTILGVLWWAGGLLGILLARNNKRNVVPAIILILTGWAMSEHAQALMISTKVHAMFGITLMLAGVTRIGEVCFFPGTTRPLEVLDDDSHSDHTLAESSSRYPTAPHSSDLSAESAKVTLGKAFRHMPPMFLVGAGLLFMSATDEELEFVHNNEMDHVTYVLIMYSIAFLLYTLIVFVVSLYPSTGRNAAPKDDLNNIPLTGLAGPATPRKWYSRVPNAEQNALHVIGEDEEDE</sequence>
<protein>
    <recommendedName>
        <fullName evidence="8">GOLD domain-containing protein</fullName>
    </recommendedName>
</protein>
<dbReference type="InterPro" id="IPR042231">
    <property type="entry name" value="Cho/carn_acyl_trans_2"/>
</dbReference>
<dbReference type="Gene3D" id="3.30.559.70">
    <property type="entry name" value="Choline/Carnitine o-acyltransferase, domain 2"/>
    <property type="match status" value="1"/>
</dbReference>
<feature type="transmembrane region" description="Helical" evidence="6">
    <location>
        <begin position="1122"/>
        <end position="1142"/>
    </location>
</feature>
<evidence type="ECO:0000313" key="10">
    <source>
        <dbReference type="Proteomes" id="UP001295794"/>
    </source>
</evidence>
<dbReference type="InterPro" id="IPR039551">
    <property type="entry name" value="Cho/carn_acyl_trans"/>
</dbReference>
<dbReference type="PANTHER" id="PTHR22589">
    <property type="entry name" value="CARNITINE O-ACYLTRANSFERASE"/>
    <property type="match status" value="1"/>
</dbReference>
<dbReference type="InterPro" id="IPR023213">
    <property type="entry name" value="CAT-like_dom_sf"/>
</dbReference>
<feature type="signal peptide" evidence="7">
    <location>
        <begin position="1"/>
        <end position="24"/>
    </location>
</feature>
<feature type="active site" description="Proton acceptor" evidence="4">
    <location>
        <position position="561"/>
    </location>
</feature>
<dbReference type="GO" id="GO:0016746">
    <property type="term" value="F:acyltransferase activity"/>
    <property type="evidence" value="ECO:0007669"/>
    <property type="project" value="UniProtKB-KW"/>
</dbReference>
<evidence type="ECO:0000256" key="4">
    <source>
        <dbReference type="PIRSR" id="PIRSR600542-1"/>
    </source>
</evidence>
<dbReference type="EMBL" id="CAVNYO010000399">
    <property type="protein sequence ID" value="CAK5273818.1"/>
    <property type="molecule type" value="Genomic_DNA"/>
</dbReference>
<dbReference type="SUPFAM" id="SSF52777">
    <property type="entry name" value="CoA-dependent acyltransferases"/>
    <property type="match status" value="2"/>
</dbReference>
<comment type="similarity">
    <text evidence="1">Belongs to the carnitine/choline acetyltransferase family.</text>
</comment>
<feature type="region of interest" description="Disordered" evidence="5">
    <location>
        <begin position="1212"/>
        <end position="1232"/>
    </location>
</feature>
<evidence type="ECO:0000256" key="1">
    <source>
        <dbReference type="ARBA" id="ARBA00005232"/>
    </source>
</evidence>
<feature type="transmembrane region" description="Helical" evidence="6">
    <location>
        <begin position="1149"/>
        <end position="1171"/>
    </location>
</feature>